<keyword evidence="4" id="KW-0732">Signal</keyword>
<dbReference type="PANTHER" id="PTHR40980:SF4">
    <property type="entry name" value="TONB-DEPENDENT RECEPTOR-LIKE BETA-BARREL DOMAIN-CONTAINING PROTEIN"/>
    <property type="match status" value="1"/>
</dbReference>
<evidence type="ECO:0000256" key="4">
    <source>
        <dbReference type="SAM" id="SignalP"/>
    </source>
</evidence>
<proteinExistence type="predicted"/>
<keyword evidence="2" id="KW-0472">Membrane</keyword>
<keyword evidence="6" id="KW-0675">Receptor</keyword>
<organism evidence="6 7">
    <name type="scientific">Pedobacter jamesrossensis</name>
    <dbReference type="NCBI Taxonomy" id="1908238"/>
    <lineage>
        <taxon>Bacteria</taxon>
        <taxon>Pseudomonadati</taxon>
        <taxon>Bacteroidota</taxon>
        <taxon>Sphingobacteriia</taxon>
        <taxon>Sphingobacteriales</taxon>
        <taxon>Sphingobacteriaceae</taxon>
        <taxon>Pedobacter</taxon>
    </lineage>
</organism>
<evidence type="ECO:0000256" key="3">
    <source>
        <dbReference type="ARBA" id="ARBA00023237"/>
    </source>
</evidence>
<dbReference type="SUPFAM" id="SSF56935">
    <property type="entry name" value="Porins"/>
    <property type="match status" value="1"/>
</dbReference>
<feature type="domain" description="Outer membrane protein beta-barrel" evidence="5">
    <location>
        <begin position="386"/>
        <end position="789"/>
    </location>
</feature>
<accession>A0ABV8NEQ2</accession>
<evidence type="ECO:0000313" key="6">
    <source>
        <dbReference type="EMBL" id="MFC4195206.1"/>
    </source>
</evidence>
<comment type="caution">
    <text evidence="6">The sequence shown here is derived from an EMBL/GenBank/DDBJ whole genome shotgun (WGS) entry which is preliminary data.</text>
</comment>
<comment type="subcellular location">
    <subcellularLocation>
        <location evidence="1">Cell outer membrane</location>
    </subcellularLocation>
</comment>
<dbReference type="InterPro" id="IPR036942">
    <property type="entry name" value="Beta-barrel_TonB_sf"/>
</dbReference>
<dbReference type="Pfam" id="PF13620">
    <property type="entry name" value="CarboxypepD_reg"/>
    <property type="match status" value="1"/>
</dbReference>
<dbReference type="SUPFAM" id="SSF49464">
    <property type="entry name" value="Carboxypeptidase regulatory domain-like"/>
    <property type="match status" value="1"/>
</dbReference>
<evidence type="ECO:0000256" key="1">
    <source>
        <dbReference type="ARBA" id="ARBA00004442"/>
    </source>
</evidence>
<evidence type="ECO:0000259" key="5">
    <source>
        <dbReference type="Pfam" id="PF14905"/>
    </source>
</evidence>
<dbReference type="Gene3D" id="2.60.40.10">
    <property type="entry name" value="Immunoglobulins"/>
    <property type="match status" value="1"/>
</dbReference>
<dbReference type="Proteomes" id="UP001595792">
    <property type="component" value="Unassembled WGS sequence"/>
</dbReference>
<feature type="signal peptide" evidence="4">
    <location>
        <begin position="1"/>
        <end position="21"/>
    </location>
</feature>
<dbReference type="Gene3D" id="2.40.170.20">
    <property type="entry name" value="TonB-dependent receptor, beta-barrel domain"/>
    <property type="match status" value="1"/>
</dbReference>
<keyword evidence="7" id="KW-1185">Reference proteome</keyword>
<dbReference type="EMBL" id="JBHSBY010000004">
    <property type="protein sequence ID" value="MFC4195206.1"/>
    <property type="molecule type" value="Genomic_DNA"/>
</dbReference>
<evidence type="ECO:0000313" key="7">
    <source>
        <dbReference type="Proteomes" id="UP001595792"/>
    </source>
</evidence>
<dbReference type="RefSeq" id="WP_378958511.1">
    <property type="nucleotide sequence ID" value="NZ_JBHRXC010000016.1"/>
</dbReference>
<reference evidence="7" key="1">
    <citation type="journal article" date="2019" name="Int. J. Syst. Evol. Microbiol.">
        <title>The Global Catalogue of Microorganisms (GCM) 10K type strain sequencing project: providing services to taxonomists for standard genome sequencing and annotation.</title>
        <authorList>
            <consortium name="The Broad Institute Genomics Platform"/>
            <consortium name="The Broad Institute Genome Sequencing Center for Infectious Disease"/>
            <person name="Wu L."/>
            <person name="Ma J."/>
        </authorList>
    </citation>
    <scope>NUCLEOTIDE SEQUENCE [LARGE SCALE GENOMIC DNA]</scope>
    <source>
        <strain evidence="7">CCM 8689</strain>
    </source>
</reference>
<name>A0ABV8NEQ2_9SPHI</name>
<dbReference type="Pfam" id="PF14905">
    <property type="entry name" value="OMP_b-brl_3"/>
    <property type="match status" value="1"/>
</dbReference>
<dbReference type="InterPro" id="IPR008969">
    <property type="entry name" value="CarboxyPept-like_regulatory"/>
</dbReference>
<dbReference type="InterPro" id="IPR013783">
    <property type="entry name" value="Ig-like_fold"/>
</dbReference>
<feature type="chain" id="PRO_5047500002" evidence="4">
    <location>
        <begin position="22"/>
        <end position="815"/>
    </location>
</feature>
<evidence type="ECO:0000256" key="2">
    <source>
        <dbReference type="ARBA" id="ARBA00023136"/>
    </source>
</evidence>
<sequence>MKTLFTLIACFIACGASFAQKINKLSGKVIDEKGQALPFAIVKVLNSPDTAIVKSGSTNVDGEFIFDQLKDGNYQLSISMMGHKPKKTASFALTADLKMSSIILEGEAKQLKEVSIQGRKPYIEHQIDKTVLNVENSIVSSGSTALEVLEKAPGVQVDRQSEQIKLNNKSGVTIMIDGKTNFLSGADITTLLSNMSSDQIATIELITNPSSKYDAAGNAGIINIKLKRNKAYGTNGTVSLNGGQGIMPDSPTDLARAGVNLNLNHREGKWNIFGNGAVARKASFNNTFLTRTTFANGLSSAFTQDFDRKNKGVGFQGKLGADYYASEKTVFGVMVDANTVNTKLTNFSNTLINEIQSNVASSNSVLQDAYSKSPANNLTANFNIKHDFDKTGKNISFDVDYSNFNNKKDEQFNARYLNQGGQQTNATLLRNNTDANIDIFAAKTDLTFPINKTMKFEAGLKSSYVVTNNDFISEQFLLGNWQNDLGKSNNFVYKENINAVYGNFSKEWKVWQIQLGLRAEHTHSNGNSVTSNKEVDRNYLSLFPTVFVNQKLNENNNIRYSYSRRVDRPNYQQLNPFAFYMDPYAVDQGNPYLKPQFTDNFEVSYGLKQLSFSLNYADTRDMITQISQQDEVTRIVSVIRQNLGRAQNYSAGVYFPVKVAKWWNMQNNASVYYNKFEDGNLEGAAFKASKVAYNFNTNQSFILPQNFTIEVSFWYNSPRVSGVEQTTIAQYALNAGIQKSMLNKKLKLRLNMDDILLTNYWKGALEYQNVNLQVTNRYTSRRANFSISYGFGNQNVKSARSRNTATDDIKGRAGG</sequence>
<gene>
    <name evidence="6" type="ORF">ACFOUY_00675</name>
</gene>
<dbReference type="Gene3D" id="2.170.130.10">
    <property type="entry name" value="TonB-dependent receptor, plug domain"/>
    <property type="match status" value="1"/>
</dbReference>
<protein>
    <submittedName>
        <fullName evidence="6">TonB-dependent receptor domain-containing protein</fullName>
    </submittedName>
</protein>
<dbReference type="InterPro" id="IPR041700">
    <property type="entry name" value="OMP_b-brl_3"/>
</dbReference>
<keyword evidence="3" id="KW-0998">Cell outer membrane</keyword>
<dbReference type="InterPro" id="IPR037066">
    <property type="entry name" value="Plug_dom_sf"/>
</dbReference>
<dbReference type="PANTHER" id="PTHR40980">
    <property type="entry name" value="PLUG DOMAIN-CONTAINING PROTEIN"/>
    <property type="match status" value="1"/>
</dbReference>